<feature type="domain" description="Acyl-CoA oxidase/dehydrogenase middle" evidence="8">
    <location>
        <begin position="129"/>
        <end position="224"/>
    </location>
</feature>
<reference evidence="10 11" key="1">
    <citation type="submission" date="2018-03" db="EMBL/GenBank/DDBJ databases">
        <title>Aquarubrobacter algicola gen. nov., sp. nov., a novel actinobacterium isolated from shallow eutrophic lake during the end of cyanobacterial harmful algal blooms.</title>
        <authorList>
            <person name="Chun S.J."/>
        </authorList>
    </citation>
    <scope>NUCLEOTIDE SEQUENCE [LARGE SCALE GENOMIC DNA]</scope>
    <source>
        <strain evidence="10 11">Seoho-28</strain>
    </source>
</reference>
<dbReference type="SUPFAM" id="SSF56645">
    <property type="entry name" value="Acyl-CoA dehydrogenase NM domain-like"/>
    <property type="match status" value="1"/>
</dbReference>
<dbReference type="AlphaFoldDB" id="A0A2T4UNG8"/>
<gene>
    <name evidence="10" type="ORF">C7Y72_07885</name>
</gene>
<evidence type="ECO:0000256" key="4">
    <source>
        <dbReference type="ARBA" id="ARBA00022827"/>
    </source>
</evidence>
<dbReference type="Gene3D" id="2.40.110.10">
    <property type="entry name" value="Butyryl-CoA Dehydrogenase, subunit A, domain 2"/>
    <property type="match status" value="1"/>
</dbReference>
<dbReference type="InterPro" id="IPR046373">
    <property type="entry name" value="Acyl-CoA_Oxase/DH_mid-dom_sf"/>
</dbReference>
<dbReference type="GO" id="GO:0003995">
    <property type="term" value="F:acyl-CoA dehydrogenase activity"/>
    <property type="evidence" value="ECO:0007669"/>
    <property type="project" value="TreeGrafter"/>
</dbReference>
<comment type="similarity">
    <text evidence="2 6">Belongs to the acyl-CoA dehydrogenase family.</text>
</comment>
<evidence type="ECO:0000256" key="6">
    <source>
        <dbReference type="RuleBase" id="RU362125"/>
    </source>
</evidence>
<dbReference type="RefSeq" id="WP_107569701.1">
    <property type="nucleotide sequence ID" value="NZ_PYYB01000001.1"/>
</dbReference>
<dbReference type="GO" id="GO:0050660">
    <property type="term" value="F:flavin adenine dinucleotide binding"/>
    <property type="evidence" value="ECO:0007669"/>
    <property type="project" value="InterPro"/>
</dbReference>
<evidence type="ECO:0000313" key="10">
    <source>
        <dbReference type="EMBL" id="PTL60758.1"/>
    </source>
</evidence>
<keyword evidence="5 6" id="KW-0560">Oxidoreductase</keyword>
<evidence type="ECO:0000256" key="1">
    <source>
        <dbReference type="ARBA" id="ARBA00001974"/>
    </source>
</evidence>
<evidence type="ECO:0000313" key="11">
    <source>
        <dbReference type="Proteomes" id="UP000240739"/>
    </source>
</evidence>
<dbReference type="InterPro" id="IPR006091">
    <property type="entry name" value="Acyl-CoA_Oxase/DH_mid-dom"/>
</dbReference>
<evidence type="ECO:0000256" key="2">
    <source>
        <dbReference type="ARBA" id="ARBA00009347"/>
    </source>
</evidence>
<evidence type="ECO:0000256" key="5">
    <source>
        <dbReference type="ARBA" id="ARBA00023002"/>
    </source>
</evidence>
<organism evidence="10 11">
    <name type="scientific">Paraconexibacter algicola</name>
    <dbReference type="NCBI Taxonomy" id="2133960"/>
    <lineage>
        <taxon>Bacteria</taxon>
        <taxon>Bacillati</taxon>
        <taxon>Actinomycetota</taxon>
        <taxon>Thermoleophilia</taxon>
        <taxon>Solirubrobacterales</taxon>
        <taxon>Paraconexibacteraceae</taxon>
        <taxon>Paraconexibacter</taxon>
    </lineage>
</organism>
<dbReference type="FunFam" id="1.20.140.10:FF:000012">
    <property type="entry name" value="Acyl-CoA dehydrogenase fadE12"/>
    <property type="match status" value="1"/>
</dbReference>
<evidence type="ECO:0000259" key="8">
    <source>
        <dbReference type="Pfam" id="PF02770"/>
    </source>
</evidence>
<keyword evidence="3 6" id="KW-0285">Flavoprotein</keyword>
<evidence type="ECO:0000256" key="3">
    <source>
        <dbReference type="ARBA" id="ARBA00022630"/>
    </source>
</evidence>
<name>A0A2T4UNG8_9ACTN</name>
<dbReference type="Proteomes" id="UP000240739">
    <property type="component" value="Unassembled WGS sequence"/>
</dbReference>
<dbReference type="GO" id="GO:0005737">
    <property type="term" value="C:cytoplasm"/>
    <property type="evidence" value="ECO:0007669"/>
    <property type="project" value="TreeGrafter"/>
</dbReference>
<dbReference type="SUPFAM" id="SSF47203">
    <property type="entry name" value="Acyl-CoA dehydrogenase C-terminal domain-like"/>
    <property type="match status" value="1"/>
</dbReference>
<dbReference type="InterPro" id="IPR009100">
    <property type="entry name" value="AcylCoA_DH/oxidase_NM_dom_sf"/>
</dbReference>
<dbReference type="InterPro" id="IPR036250">
    <property type="entry name" value="AcylCo_DH-like_C"/>
</dbReference>
<dbReference type="InterPro" id="IPR013786">
    <property type="entry name" value="AcylCoA_DH/ox_N"/>
</dbReference>
<feature type="domain" description="Acyl-CoA dehydrogenase/oxidase C-terminal" evidence="7">
    <location>
        <begin position="238"/>
        <end position="385"/>
    </location>
</feature>
<comment type="cofactor">
    <cofactor evidence="1 6">
        <name>FAD</name>
        <dbReference type="ChEBI" id="CHEBI:57692"/>
    </cofactor>
</comment>
<dbReference type="Pfam" id="PF02770">
    <property type="entry name" value="Acyl-CoA_dh_M"/>
    <property type="match status" value="1"/>
</dbReference>
<dbReference type="OrthoDB" id="8876745at2"/>
<proteinExistence type="inferred from homology"/>
<evidence type="ECO:0000259" key="7">
    <source>
        <dbReference type="Pfam" id="PF00441"/>
    </source>
</evidence>
<dbReference type="Gene3D" id="1.20.140.10">
    <property type="entry name" value="Butyryl-CoA Dehydrogenase, subunit A, domain 3"/>
    <property type="match status" value="1"/>
</dbReference>
<dbReference type="EMBL" id="PYYB01000001">
    <property type="protein sequence ID" value="PTL60758.1"/>
    <property type="molecule type" value="Genomic_DNA"/>
</dbReference>
<dbReference type="Gene3D" id="1.10.540.10">
    <property type="entry name" value="Acyl-CoA dehydrogenase/oxidase, N-terminal domain"/>
    <property type="match status" value="1"/>
</dbReference>
<accession>A0A2T4UNG8</accession>
<evidence type="ECO:0000259" key="9">
    <source>
        <dbReference type="Pfam" id="PF02771"/>
    </source>
</evidence>
<comment type="caution">
    <text evidence="10">The sequence shown here is derived from an EMBL/GenBank/DDBJ whole genome shotgun (WGS) entry which is preliminary data.</text>
</comment>
<dbReference type="CDD" id="cd00567">
    <property type="entry name" value="ACAD"/>
    <property type="match status" value="1"/>
</dbReference>
<keyword evidence="11" id="KW-1185">Reference proteome</keyword>
<dbReference type="InterPro" id="IPR009075">
    <property type="entry name" value="AcylCo_DH/oxidase_C"/>
</dbReference>
<keyword evidence="4 6" id="KW-0274">FAD</keyword>
<sequence length="393" mass="42004">MTTAAIPNLGLVPTDEETAIREAVAAICRRHGDRYARDCYERDEPPREVWRDLAEGGYVGIGAAPEWGGGGLGMAGLSVVVEESAANGVAGLMLVLSCSMAGTILERHGSDEQRDRWLRGIIDGSIKLAFAITEPDAGSNSHNLRSRLVRQGDGSFLLRGQKTYISGVEDAEAVLIVARVQDSDGTLGPPSLCIVDTDTPGFTREVIPMPYLGPEKQWTLYFDDVPVEASRLVGGEDSGLKVVFDALNPERITIAAMLCGTARLALRKAVAYANDRTVWSSPIGAHQAVAHPLAKAKIELELARLMTQKAAALFDAGAPEAGEASNMAKYAAAEAATHAVDVAIQTHGGNGLSIEYGVSDLWWLTRLMRIAPVSEQMILNHVAHHSLGLPKSY</sequence>
<feature type="domain" description="Acyl-CoA dehydrogenase/oxidase N-terminal" evidence="9">
    <location>
        <begin position="14"/>
        <end position="124"/>
    </location>
</feature>
<dbReference type="Pfam" id="PF02771">
    <property type="entry name" value="Acyl-CoA_dh_N"/>
    <property type="match status" value="1"/>
</dbReference>
<protein>
    <submittedName>
        <fullName evidence="10">Acyl-CoA dehydrogenase</fullName>
    </submittedName>
</protein>
<dbReference type="GO" id="GO:0033539">
    <property type="term" value="P:fatty acid beta-oxidation using acyl-CoA dehydrogenase"/>
    <property type="evidence" value="ECO:0007669"/>
    <property type="project" value="TreeGrafter"/>
</dbReference>
<dbReference type="Pfam" id="PF00441">
    <property type="entry name" value="Acyl-CoA_dh_1"/>
    <property type="match status" value="1"/>
</dbReference>
<dbReference type="PANTHER" id="PTHR48083:SF1">
    <property type="entry name" value="DEHYDROGENASE, PUTATIVE (AFU_ORTHOLOGUE AFUA_7G06510)-RELATED"/>
    <property type="match status" value="1"/>
</dbReference>
<dbReference type="InterPro" id="IPR037069">
    <property type="entry name" value="AcylCoA_DH/ox_N_sf"/>
</dbReference>
<dbReference type="PANTHER" id="PTHR48083">
    <property type="entry name" value="MEDIUM-CHAIN SPECIFIC ACYL-COA DEHYDROGENASE, MITOCHONDRIAL-RELATED"/>
    <property type="match status" value="1"/>
</dbReference>
<dbReference type="InterPro" id="IPR050741">
    <property type="entry name" value="Acyl-CoA_dehydrogenase"/>
</dbReference>